<accession>A0A2A2LF98</accession>
<gene>
    <name evidence="2" type="ORF">WR25_13709</name>
</gene>
<evidence type="ECO:0000313" key="2">
    <source>
        <dbReference type="EMBL" id="PAV84805.1"/>
    </source>
</evidence>
<comment type="caution">
    <text evidence="2">The sequence shown here is derived from an EMBL/GenBank/DDBJ whole genome shotgun (WGS) entry which is preliminary data.</text>
</comment>
<dbReference type="AlphaFoldDB" id="A0A2A2LF98"/>
<feature type="compositionally biased region" description="Polar residues" evidence="1">
    <location>
        <begin position="301"/>
        <end position="311"/>
    </location>
</feature>
<proteinExistence type="predicted"/>
<sequence>MLKLMSPNERRASMHFCNYLNDLIIRMILRFKKIENIHNVPPNEFEETGVSYQKIDNLHRAIVAEKENGQNSDLHTKYAAILEFDKLTFKEMVKKYGTRSSIVRVLDNVPLFNSIRHINDPKREILHLYIPKNSKQPPYSSEEILQCQLFDLEVDDEDYAVGKSAVNGDEDLWYGSSGGNHRGRPSSPVARRTNNYLDVDDLSDSDGDNLYSDEEEKMTEEQKEEWRRVQIEKERRREERKGMQKRALEHMRTEGHRRMIAEEQHRARYGENTFFTSLVNPHARIQPPAIEVIRRESYCSSSTNTTVTGDGNESKERNQPALLLDDSMFDKESTVRTRVNPDSPSRRKQARVDTPSIVRLDQYPAYSSSTDEDLDEVTVRKLPPVQESEQHTFVCDPAKLPLIVKFIISSSYLLQVWMNSSGILISTLRKLSVLFAPNEVSLFDGHLPSDLHLQLIRKGCQVELVGGEHSISVPLTANSSAFSFSHYVQMLVSAAKLARLTNSSQSLSSLHEHFGLPEVSELLADDSIEKELSTLMQLQDVRIDDNGHIQIDNL</sequence>
<dbReference type="EMBL" id="LIAE01006817">
    <property type="protein sequence ID" value="PAV84805.1"/>
    <property type="molecule type" value="Genomic_DNA"/>
</dbReference>
<evidence type="ECO:0000256" key="1">
    <source>
        <dbReference type="SAM" id="MobiDB-lite"/>
    </source>
</evidence>
<dbReference type="Proteomes" id="UP000218231">
    <property type="component" value="Unassembled WGS sequence"/>
</dbReference>
<organism evidence="2 3">
    <name type="scientific">Diploscapter pachys</name>
    <dbReference type="NCBI Taxonomy" id="2018661"/>
    <lineage>
        <taxon>Eukaryota</taxon>
        <taxon>Metazoa</taxon>
        <taxon>Ecdysozoa</taxon>
        <taxon>Nematoda</taxon>
        <taxon>Chromadorea</taxon>
        <taxon>Rhabditida</taxon>
        <taxon>Rhabditina</taxon>
        <taxon>Rhabditomorpha</taxon>
        <taxon>Rhabditoidea</taxon>
        <taxon>Rhabditidae</taxon>
        <taxon>Diploscapter</taxon>
    </lineage>
</organism>
<feature type="region of interest" description="Disordered" evidence="1">
    <location>
        <begin position="301"/>
        <end position="353"/>
    </location>
</feature>
<reference evidence="2 3" key="1">
    <citation type="journal article" date="2017" name="Curr. Biol.">
        <title>Genome architecture and evolution of a unichromosomal asexual nematode.</title>
        <authorList>
            <person name="Fradin H."/>
            <person name="Zegar C."/>
            <person name="Gutwein M."/>
            <person name="Lucas J."/>
            <person name="Kovtun M."/>
            <person name="Corcoran D."/>
            <person name="Baugh L.R."/>
            <person name="Kiontke K."/>
            <person name="Gunsalus K."/>
            <person name="Fitch D.H."/>
            <person name="Piano F."/>
        </authorList>
    </citation>
    <scope>NUCLEOTIDE SEQUENCE [LARGE SCALE GENOMIC DNA]</scope>
    <source>
        <strain evidence="2">PF1309</strain>
    </source>
</reference>
<feature type="region of interest" description="Disordered" evidence="1">
    <location>
        <begin position="170"/>
        <end position="227"/>
    </location>
</feature>
<protein>
    <submittedName>
        <fullName evidence="2">Uncharacterized protein</fullName>
    </submittedName>
</protein>
<feature type="compositionally biased region" description="Acidic residues" evidence="1">
    <location>
        <begin position="198"/>
        <end position="218"/>
    </location>
</feature>
<keyword evidence="3" id="KW-1185">Reference proteome</keyword>
<evidence type="ECO:0000313" key="3">
    <source>
        <dbReference type="Proteomes" id="UP000218231"/>
    </source>
</evidence>
<name>A0A2A2LF98_9BILA</name>